<keyword evidence="5" id="KW-1278">Translocase</keyword>
<evidence type="ECO:0000256" key="3">
    <source>
        <dbReference type="ARBA" id="ARBA00022741"/>
    </source>
</evidence>
<evidence type="ECO:0000256" key="2">
    <source>
        <dbReference type="ARBA" id="ARBA00022448"/>
    </source>
</evidence>
<evidence type="ECO:0000259" key="6">
    <source>
        <dbReference type="PROSITE" id="PS50893"/>
    </source>
</evidence>
<dbReference type="Gene3D" id="3.40.50.300">
    <property type="entry name" value="P-loop containing nucleotide triphosphate hydrolases"/>
    <property type="match status" value="1"/>
</dbReference>
<gene>
    <name evidence="7" type="ORF">C4F40_00515</name>
</gene>
<dbReference type="Proteomes" id="UP000618319">
    <property type="component" value="Unassembled WGS sequence"/>
</dbReference>
<evidence type="ECO:0000256" key="5">
    <source>
        <dbReference type="ARBA" id="ARBA00022967"/>
    </source>
</evidence>
<protein>
    <submittedName>
        <fullName evidence="7">ABC transporter ATP-binding protein</fullName>
    </submittedName>
</protein>
<dbReference type="PANTHER" id="PTHR42798">
    <property type="entry name" value="LIPOPROTEIN-RELEASING SYSTEM ATP-BINDING PROTEIN LOLD"/>
    <property type="match status" value="1"/>
</dbReference>
<proteinExistence type="inferred from homology"/>
<evidence type="ECO:0000313" key="7">
    <source>
        <dbReference type="EMBL" id="MBE8719210.1"/>
    </source>
</evidence>
<keyword evidence="8" id="KW-1185">Reference proteome</keyword>
<dbReference type="SMART" id="SM00382">
    <property type="entry name" value="AAA"/>
    <property type="match status" value="1"/>
</dbReference>
<dbReference type="InterPro" id="IPR027417">
    <property type="entry name" value="P-loop_NTPase"/>
</dbReference>
<evidence type="ECO:0000256" key="4">
    <source>
        <dbReference type="ARBA" id="ARBA00022840"/>
    </source>
</evidence>
<reference evidence="7 8" key="1">
    <citation type="submission" date="2018-02" db="EMBL/GenBank/DDBJ databases">
        <title>Sphingobacterium KA21.</title>
        <authorList>
            <person name="Vasarhelyi B.M."/>
            <person name="Deshmukh S."/>
            <person name="Balint B."/>
            <person name="Kukolya J."/>
        </authorList>
    </citation>
    <scope>NUCLEOTIDE SEQUENCE [LARGE SCALE GENOMIC DNA]</scope>
    <source>
        <strain evidence="7 8">Ka21</strain>
    </source>
</reference>
<organism evidence="7 8">
    <name type="scientific">Sphingobacterium pedocola</name>
    <dbReference type="NCBI Taxonomy" id="2082722"/>
    <lineage>
        <taxon>Bacteria</taxon>
        <taxon>Pseudomonadati</taxon>
        <taxon>Bacteroidota</taxon>
        <taxon>Sphingobacteriia</taxon>
        <taxon>Sphingobacteriales</taxon>
        <taxon>Sphingobacteriaceae</taxon>
        <taxon>Sphingobacterium</taxon>
    </lineage>
</organism>
<keyword evidence="3" id="KW-0547">Nucleotide-binding</keyword>
<dbReference type="Pfam" id="PF00005">
    <property type="entry name" value="ABC_tran"/>
    <property type="match status" value="1"/>
</dbReference>
<dbReference type="GO" id="GO:0005524">
    <property type="term" value="F:ATP binding"/>
    <property type="evidence" value="ECO:0007669"/>
    <property type="project" value="UniProtKB-KW"/>
</dbReference>
<evidence type="ECO:0000313" key="8">
    <source>
        <dbReference type="Proteomes" id="UP000618319"/>
    </source>
</evidence>
<name>A0ABR9T1J6_9SPHI</name>
<dbReference type="RefSeq" id="WP_196939179.1">
    <property type="nucleotide sequence ID" value="NZ_MU158689.1"/>
</dbReference>
<dbReference type="InterPro" id="IPR017911">
    <property type="entry name" value="MacB-like_ATP-bd"/>
</dbReference>
<accession>A0ABR9T1J6</accession>
<dbReference type="PROSITE" id="PS50893">
    <property type="entry name" value="ABC_TRANSPORTER_2"/>
    <property type="match status" value="1"/>
</dbReference>
<dbReference type="SUPFAM" id="SSF52540">
    <property type="entry name" value="P-loop containing nucleoside triphosphate hydrolases"/>
    <property type="match status" value="1"/>
</dbReference>
<comment type="similarity">
    <text evidence="1">Belongs to the ABC transporter superfamily.</text>
</comment>
<evidence type="ECO:0000256" key="1">
    <source>
        <dbReference type="ARBA" id="ARBA00005417"/>
    </source>
</evidence>
<dbReference type="InterPro" id="IPR003593">
    <property type="entry name" value="AAA+_ATPase"/>
</dbReference>
<comment type="caution">
    <text evidence="7">The sequence shown here is derived from an EMBL/GenBank/DDBJ whole genome shotgun (WGS) entry which is preliminary data.</text>
</comment>
<dbReference type="EMBL" id="PSKQ01000007">
    <property type="protein sequence ID" value="MBE8719210.1"/>
    <property type="molecule type" value="Genomic_DNA"/>
</dbReference>
<keyword evidence="2" id="KW-0813">Transport</keyword>
<sequence>MVRSENLTFNYFSSHKLQFPDFTIEKNQHTLLLGDSGTGKTTLLHLLSGLSKPSNGKVYIGEQDIYKLTESQLDGFRAKNIGFIFQEAHLLKNLTVSENIELAQHLAKKAVDTDIIFEILDKLQLTEKAGSYPSQLSRGQLQRAAIARAVVNKPRLLVADEPTAALDDTNTKRVLDLLLETATSYGATLLIATHDKRIKDNFSNTYQL</sequence>
<feature type="domain" description="ABC transporter" evidence="6">
    <location>
        <begin position="2"/>
        <end position="208"/>
    </location>
</feature>
<dbReference type="PANTHER" id="PTHR42798:SF2">
    <property type="entry name" value="ABC TRANSPORTER ATP-BINDING PROTEIN MG467-RELATED"/>
    <property type="match status" value="1"/>
</dbReference>
<dbReference type="InterPro" id="IPR003439">
    <property type="entry name" value="ABC_transporter-like_ATP-bd"/>
</dbReference>
<keyword evidence="4 7" id="KW-0067">ATP-binding</keyword>
<dbReference type="CDD" id="cd03255">
    <property type="entry name" value="ABC_MJ0796_LolCDE_FtsE"/>
    <property type="match status" value="1"/>
</dbReference>